<dbReference type="EC" id="2.7.7.6" evidence="2"/>
<dbReference type="InterPro" id="IPR011260">
    <property type="entry name" value="RNAP_asu_C"/>
</dbReference>
<evidence type="ECO:0000313" key="2">
    <source>
        <dbReference type="EMBL" id="CAD7766674.1"/>
    </source>
</evidence>
<keyword evidence="2" id="KW-0804">Transcription</keyword>
<protein>
    <submittedName>
        <fullName evidence="2">DNA-directed RNA polymerase subunit alpha</fullName>
        <ecNumber evidence="2">2.7.7.6</ecNumber>
    </submittedName>
</protein>
<accession>A0A812A0K8</accession>
<sequence>MSINKNTVNHSILKDIILDAGLSVRSENVLLANFNSINEILAKKESEFQYLRNCGKKTVKELLSFREGYLNSLKDSDPINELKHKSRKIQNLELNSNVFFKQTVSESDLSKRAKNSLVSHFKHLYHFLDADGYEILGIRNCGRKTLKEIIDFQEKIKSLNRLQDHDQVDPLIKHPYDFSSLEALSLIDQNWKWNSKHFYNQIVGDSKISVRAKNVLIKNVGNLFQFCSNDASKLIGKNNFYGKTLQEIVRFRAELVYRLYLGYNSDHPFVIHFPSLSNMPEISSNLLSFFSAHKIYSVDSILRYESYSGKEFDRQGKEILNKLESIHEFKALKRFISNYLLIRLDKDSNPRNSKAIDIVALKNICENSSLSVTSKDFIFDLIENNHNILGLSLDDLLKNDNIDFSEAFEILAFQEEMLSFVNELNITKKIFVLSELRIKQPELLNNKDFFNSMLHSLSKRARNVIVENANTLTKLLNLKRSEMFSFRNCGRGTITEILDTQKKFKRQIIEYDLKNELNKTIFYEELKFPNFWNFSRIAFDKYKILNDYANTHEYINVLIEEICGGENRERNIFLKRMGMSGEKPQSLEVIGQHYNLTRERVRQLLNRIYNRAISLPSQYILSQIVNQIKVIVSENGGIIDKVILLNKLFSTARDSYRFEYATPLFDFISDSQAWQNSNLTNNKTGTIINSSYFYYLKIISKDLYQIGYSNADEVHSQSHWSIDFSMLKSCIDESLASLKNNSNNHVISNLLIENSLPEVGLRIVNNRVYTGGLWDIYFGRLSKAVENFMLLNKNEAHFTLVFDSLRKFRPRDSDFSSRVVHAALGANENIVLWDRGTFIHKDNIQYPHGLIGKIEKWVLDKLKNNVPFVSAYGPYISFKEECQNHGINNEKYLYSLLKIGSHPLLAYPWVPYIYYNKGEVSRIPNNLFLEEYLQESKGEVTNSELENYALNELCLKDFQYNALTYIIPNCIRTKDWGFLHTDFLDINKNKIDEILTYVRNILKKVGHVSVVKVFKEKKLSCIIQGIDSPQGLYSIIESFGADEFGCSKYPKINCLIENMGGKKNSIAKEIISYIRNKACPISYQELISVFGDDLGYNENTIYSVRFHNDIFSYLTNCFVHAEIIKWDSEKQRFLEQKANERYEFALDLGKPFALIDDLLEQSSLPILDGGLYWSKELLQDILSKGNNFRIIGNNKNAYLPRNNCNRIQSFEDLLYFILKSNFDGAENLNDFSKYAVNCGIIKRNITLNMLGEAKKVKIRNEEIYISNR</sequence>
<dbReference type="InterPro" id="IPR013324">
    <property type="entry name" value="RNA_pol_sigma_r3/r4-like"/>
</dbReference>
<evidence type="ECO:0000259" key="1">
    <source>
        <dbReference type="Pfam" id="PF03118"/>
    </source>
</evidence>
<dbReference type="Proteomes" id="UP000614580">
    <property type="component" value="Unassembled WGS sequence"/>
</dbReference>
<comment type="caution">
    <text evidence="2">The sequence shown here is derived from an EMBL/GenBank/DDBJ whole genome shotgun (WGS) entry which is preliminary data.</text>
</comment>
<dbReference type="GO" id="GO:0000428">
    <property type="term" value="C:DNA-directed RNA polymerase complex"/>
    <property type="evidence" value="ECO:0007669"/>
    <property type="project" value="UniProtKB-KW"/>
</dbReference>
<feature type="domain" description="RNA polymerase alpha subunit C-terminal" evidence="1">
    <location>
        <begin position="11"/>
        <end position="62"/>
    </location>
</feature>
<dbReference type="SUPFAM" id="SSF88659">
    <property type="entry name" value="Sigma3 and sigma4 domains of RNA polymerase sigma factors"/>
    <property type="match status" value="1"/>
</dbReference>
<organism evidence="2 3">
    <name type="scientific">Candidatus Argoarchaeum ethanivorans</name>
    <dbReference type="NCBI Taxonomy" id="2608793"/>
    <lineage>
        <taxon>Archaea</taxon>
        <taxon>Methanobacteriati</taxon>
        <taxon>Methanobacteriota</taxon>
        <taxon>Stenosarchaea group</taxon>
        <taxon>Methanomicrobia</taxon>
        <taxon>Methanosarcinales</taxon>
        <taxon>Methanosarcinales incertae sedis</taxon>
        <taxon>GOM Arc I cluster</taxon>
        <taxon>Candidatus Argoarchaeum</taxon>
    </lineage>
</organism>
<dbReference type="AlphaFoldDB" id="A0A812A0K8"/>
<evidence type="ECO:0000313" key="3">
    <source>
        <dbReference type="Proteomes" id="UP000614580"/>
    </source>
</evidence>
<dbReference type="EMBL" id="CAJHZY010000005">
    <property type="protein sequence ID" value="CAD7766674.1"/>
    <property type="molecule type" value="Genomic_DNA"/>
</dbReference>
<keyword evidence="2" id="KW-0548">Nucleotidyltransferase</keyword>
<dbReference type="Gene3D" id="1.10.150.20">
    <property type="entry name" value="5' to 3' exonuclease, C-terminal subdomain"/>
    <property type="match status" value="2"/>
</dbReference>
<name>A0A812A0K8_9EURY</name>
<dbReference type="GO" id="GO:0006351">
    <property type="term" value="P:DNA-templated transcription"/>
    <property type="evidence" value="ECO:0007669"/>
    <property type="project" value="InterPro"/>
</dbReference>
<gene>
    <name evidence="2" type="primary">rpoA</name>
    <name evidence="2" type="ORF">DNFNHJIP_00072</name>
</gene>
<dbReference type="InterPro" id="IPR036388">
    <property type="entry name" value="WH-like_DNA-bd_sf"/>
</dbReference>
<reference evidence="2" key="1">
    <citation type="submission" date="2020-12" db="EMBL/GenBank/DDBJ databases">
        <authorList>
            <person name="Hahn C.J."/>
            <person name="Laso-Perez R."/>
            <person name="Vulcano F."/>
            <person name="Vaziourakis K.-M."/>
            <person name="Stokke R."/>
            <person name="Steen I.H."/>
            <person name="Teske A."/>
            <person name="Boetius A."/>
            <person name="Liebeke M."/>
            <person name="Amann R."/>
            <person name="Knittel K."/>
        </authorList>
    </citation>
    <scope>NUCLEOTIDE SEQUENCE</scope>
    <source>
        <strain evidence="2">Gfbio:c6db26ca-90af-429b-aeed-0e3e8aed0b5e:GoM-Arc1_AMV-AAA_792_C10</strain>
    </source>
</reference>
<dbReference type="Pfam" id="PF03118">
    <property type="entry name" value="RNA_pol_A_CTD"/>
    <property type="match status" value="1"/>
</dbReference>
<keyword evidence="2" id="KW-0240">DNA-directed RNA polymerase</keyword>
<dbReference type="GO" id="GO:0003677">
    <property type="term" value="F:DNA binding"/>
    <property type="evidence" value="ECO:0007669"/>
    <property type="project" value="InterPro"/>
</dbReference>
<proteinExistence type="predicted"/>
<dbReference type="Gene3D" id="1.10.10.10">
    <property type="entry name" value="Winged helix-like DNA-binding domain superfamily/Winged helix DNA-binding domain"/>
    <property type="match status" value="1"/>
</dbReference>
<dbReference type="GO" id="GO:0003899">
    <property type="term" value="F:DNA-directed RNA polymerase activity"/>
    <property type="evidence" value="ECO:0007669"/>
    <property type="project" value="UniProtKB-EC"/>
</dbReference>
<keyword evidence="2" id="KW-0808">Transferase</keyword>